<dbReference type="STRING" id="6265.A0A0B2V2R4"/>
<keyword evidence="1" id="KW-0880">Kelch repeat</keyword>
<gene>
    <name evidence="2" type="primary">Klhl8</name>
    <name evidence="2" type="ORF">Tcan_10771</name>
</gene>
<dbReference type="SMART" id="SM00612">
    <property type="entry name" value="Kelch"/>
    <property type="match status" value="1"/>
</dbReference>
<dbReference type="InterPro" id="IPR006652">
    <property type="entry name" value="Kelch_1"/>
</dbReference>
<dbReference type="Gene3D" id="2.120.10.80">
    <property type="entry name" value="Kelch-type beta propeller"/>
    <property type="match status" value="1"/>
</dbReference>
<dbReference type="EMBL" id="JPKZ01002763">
    <property type="protein sequence ID" value="KHN75310.1"/>
    <property type="molecule type" value="Genomic_DNA"/>
</dbReference>
<accession>A0A0B2V2R4</accession>
<evidence type="ECO:0000313" key="3">
    <source>
        <dbReference type="Proteomes" id="UP000031036"/>
    </source>
</evidence>
<evidence type="ECO:0000256" key="1">
    <source>
        <dbReference type="ARBA" id="ARBA00022441"/>
    </source>
</evidence>
<keyword evidence="3" id="KW-1185">Reference proteome</keyword>
<dbReference type="OrthoDB" id="45365at2759"/>
<comment type="caution">
    <text evidence="2">The sequence shown here is derived from an EMBL/GenBank/DDBJ whole genome shotgun (WGS) entry which is preliminary data.</text>
</comment>
<dbReference type="SUPFAM" id="SSF117281">
    <property type="entry name" value="Kelch motif"/>
    <property type="match status" value="1"/>
</dbReference>
<dbReference type="InterPro" id="IPR015915">
    <property type="entry name" value="Kelch-typ_b-propeller"/>
</dbReference>
<dbReference type="Proteomes" id="UP000031036">
    <property type="component" value="Unassembled WGS sequence"/>
</dbReference>
<evidence type="ECO:0000313" key="2">
    <source>
        <dbReference type="EMBL" id="KHN75310.1"/>
    </source>
</evidence>
<protein>
    <submittedName>
        <fullName evidence="2">Kelch-like protein 8</fullName>
    </submittedName>
</protein>
<organism evidence="2 3">
    <name type="scientific">Toxocara canis</name>
    <name type="common">Canine roundworm</name>
    <dbReference type="NCBI Taxonomy" id="6265"/>
    <lineage>
        <taxon>Eukaryota</taxon>
        <taxon>Metazoa</taxon>
        <taxon>Ecdysozoa</taxon>
        <taxon>Nematoda</taxon>
        <taxon>Chromadorea</taxon>
        <taxon>Rhabditida</taxon>
        <taxon>Spirurina</taxon>
        <taxon>Ascaridomorpha</taxon>
        <taxon>Ascaridoidea</taxon>
        <taxon>Toxocaridae</taxon>
        <taxon>Toxocara</taxon>
    </lineage>
</organism>
<name>A0A0B2V2R4_TOXCA</name>
<reference evidence="2 3" key="1">
    <citation type="submission" date="2014-11" db="EMBL/GenBank/DDBJ databases">
        <title>Genetic blueprint of the zoonotic pathogen Toxocara canis.</title>
        <authorList>
            <person name="Zhu X.-Q."/>
            <person name="Korhonen P.K."/>
            <person name="Cai H."/>
            <person name="Young N.D."/>
            <person name="Nejsum P."/>
            <person name="von Samson-Himmelstjerna G."/>
            <person name="Boag P.R."/>
            <person name="Tan P."/>
            <person name="Li Q."/>
            <person name="Min J."/>
            <person name="Yang Y."/>
            <person name="Wang X."/>
            <person name="Fang X."/>
            <person name="Hall R.S."/>
            <person name="Hofmann A."/>
            <person name="Sternberg P.W."/>
            <person name="Jex A.R."/>
            <person name="Gasser R.B."/>
        </authorList>
    </citation>
    <scope>NUCLEOTIDE SEQUENCE [LARGE SCALE GENOMIC DNA]</scope>
    <source>
        <strain evidence="2">PN_DK_2014</strain>
    </source>
</reference>
<dbReference type="Pfam" id="PF01344">
    <property type="entry name" value="Kelch_1"/>
    <property type="match status" value="1"/>
</dbReference>
<proteinExistence type="predicted"/>
<sequence length="122" mass="12810">MFGASRTFVISFNAIANAQNRVILQSYVRSRVIVLGGVGVAAMGGRIYAIGGHDGVRYLSSVEAYEPFTDQWTPVAAISQCRAGAGVAWADCRVDSLLRPPSMAMGKDSGCAPCLTAVAHCV</sequence>
<dbReference type="AlphaFoldDB" id="A0A0B2V2R4"/>